<dbReference type="InParanoid" id="A0A251RU88"/>
<organism evidence="2 3">
    <name type="scientific">Helianthus annuus</name>
    <name type="common">Common sunflower</name>
    <dbReference type="NCBI Taxonomy" id="4232"/>
    <lineage>
        <taxon>Eukaryota</taxon>
        <taxon>Viridiplantae</taxon>
        <taxon>Streptophyta</taxon>
        <taxon>Embryophyta</taxon>
        <taxon>Tracheophyta</taxon>
        <taxon>Spermatophyta</taxon>
        <taxon>Magnoliopsida</taxon>
        <taxon>eudicotyledons</taxon>
        <taxon>Gunneridae</taxon>
        <taxon>Pentapetalae</taxon>
        <taxon>asterids</taxon>
        <taxon>campanulids</taxon>
        <taxon>Asterales</taxon>
        <taxon>Asteraceae</taxon>
        <taxon>Asteroideae</taxon>
        <taxon>Heliantheae alliance</taxon>
        <taxon>Heliantheae</taxon>
        <taxon>Helianthus</taxon>
    </lineage>
</organism>
<dbReference type="EMBL" id="MNCJ02000332">
    <property type="protein sequence ID" value="KAF5757561.1"/>
    <property type="molecule type" value="Genomic_DNA"/>
</dbReference>
<dbReference type="AlphaFoldDB" id="A0A251RU88"/>
<reference evidence="2" key="2">
    <citation type="submission" date="2017-02" db="EMBL/GenBank/DDBJ databases">
        <title>Sunflower complete genome.</title>
        <authorList>
            <person name="Langlade N."/>
            <person name="Munos S."/>
        </authorList>
    </citation>
    <scope>NUCLEOTIDE SEQUENCE [LARGE SCALE GENOMIC DNA]</scope>
    <source>
        <tissue evidence="2">Leaves</tissue>
    </source>
</reference>
<gene>
    <name evidence="2" type="ORF">HannXRQ_Chr17g0568481</name>
    <name evidence="1" type="ORF">HanXRQr2_Chr17g0828191</name>
</gene>
<keyword evidence="3" id="KW-1185">Reference proteome</keyword>
<accession>A0A251RU88</accession>
<sequence length="55" mass="6736">MLYLYTVPQSKFEIHLREFRNRRKDAVELSWKGATWYTFIHFTIRHVGRVCFPSC</sequence>
<dbReference type="EMBL" id="CM007906">
    <property type="protein sequence ID" value="OTF88023.1"/>
    <property type="molecule type" value="Genomic_DNA"/>
</dbReference>
<protein>
    <submittedName>
        <fullName evidence="2">Uncharacterized protein</fullName>
    </submittedName>
</protein>
<evidence type="ECO:0000313" key="2">
    <source>
        <dbReference type="EMBL" id="OTF88023.1"/>
    </source>
</evidence>
<reference evidence="1 3" key="1">
    <citation type="journal article" date="2017" name="Nature">
        <title>The sunflower genome provides insights into oil metabolism, flowering and Asterid evolution.</title>
        <authorList>
            <person name="Badouin H."/>
            <person name="Gouzy J."/>
            <person name="Grassa C.J."/>
            <person name="Murat F."/>
            <person name="Staton S.E."/>
            <person name="Cottret L."/>
            <person name="Lelandais-Briere C."/>
            <person name="Owens G.L."/>
            <person name="Carrere S."/>
            <person name="Mayjonade B."/>
            <person name="Legrand L."/>
            <person name="Gill N."/>
            <person name="Kane N.C."/>
            <person name="Bowers J.E."/>
            <person name="Hubner S."/>
            <person name="Bellec A."/>
            <person name="Berard A."/>
            <person name="Berges H."/>
            <person name="Blanchet N."/>
            <person name="Boniface M.C."/>
            <person name="Brunel D."/>
            <person name="Catrice O."/>
            <person name="Chaidir N."/>
            <person name="Claudel C."/>
            <person name="Donnadieu C."/>
            <person name="Faraut T."/>
            <person name="Fievet G."/>
            <person name="Helmstetter N."/>
            <person name="King M."/>
            <person name="Knapp S.J."/>
            <person name="Lai Z."/>
            <person name="Le Paslier M.C."/>
            <person name="Lippi Y."/>
            <person name="Lorenzon L."/>
            <person name="Mandel J.R."/>
            <person name="Marage G."/>
            <person name="Marchand G."/>
            <person name="Marquand E."/>
            <person name="Bret-Mestries E."/>
            <person name="Morien E."/>
            <person name="Nambeesan S."/>
            <person name="Nguyen T."/>
            <person name="Pegot-Espagnet P."/>
            <person name="Pouilly N."/>
            <person name="Raftis F."/>
            <person name="Sallet E."/>
            <person name="Schiex T."/>
            <person name="Thomas J."/>
            <person name="Vandecasteele C."/>
            <person name="Vares D."/>
            <person name="Vear F."/>
            <person name="Vautrin S."/>
            <person name="Crespi M."/>
            <person name="Mangin B."/>
            <person name="Burke J.M."/>
            <person name="Salse J."/>
            <person name="Munos S."/>
            <person name="Vincourt P."/>
            <person name="Rieseberg L.H."/>
            <person name="Langlade N.B."/>
        </authorList>
    </citation>
    <scope>NUCLEOTIDE SEQUENCE [LARGE SCALE GENOMIC DNA]</scope>
    <source>
        <strain evidence="3">cv. SF193</strain>
        <tissue evidence="1">Leaves</tissue>
    </source>
</reference>
<evidence type="ECO:0000313" key="1">
    <source>
        <dbReference type="EMBL" id="KAF5757561.1"/>
    </source>
</evidence>
<reference evidence="1" key="3">
    <citation type="submission" date="2020-06" db="EMBL/GenBank/DDBJ databases">
        <title>Helianthus annuus Genome sequencing and assembly Release 2.</title>
        <authorList>
            <person name="Gouzy J."/>
            <person name="Langlade N."/>
            <person name="Munos S."/>
        </authorList>
    </citation>
    <scope>NUCLEOTIDE SEQUENCE</scope>
    <source>
        <tissue evidence="1">Leaves</tissue>
    </source>
</reference>
<proteinExistence type="predicted"/>
<dbReference type="Gramene" id="mRNA:HanXRQr2_Chr17g0828191">
    <property type="protein sequence ID" value="mRNA:HanXRQr2_Chr17g0828191"/>
    <property type="gene ID" value="HanXRQr2_Chr17g0828191"/>
</dbReference>
<name>A0A251RU88_HELAN</name>
<dbReference type="Proteomes" id="UP000215914">
    <property type="component" value="Chromosome 17"/>
</dbReference>
<evidence type="ECO:0000313" key="3">
    <source>
        <dbReference type="Proteomes" id="UP000215914"/>
    </source>
</evidence>